<evidence type="ECO:0000313" key="2">
    <source>
        <dbReference type="EMBL" id="MFC5423280.1"/>
    </source>
</evidence>
<keyword evidence="3" id="KW-1185">Reference proteome</keyword>
<evidence type="ECO:0000256" key="1">
    <source>
        <dbReference type="SAM" id="MobiDB-lite"/>
    </source>
</evidence>
<evidence type="ECO:0000313" key="3">
    <source>
        <dbReference type="Proteomes" id="UP001596053"/>
    </source>
</evidence>
<proteinExistence type="predicted"/>
<sequence length="203" mass="21507">MKTAKAKGRKVTDRRSAEEIQRAFSARAEEVAADHVVRPRYGWEVVAINVQTIDKLRLLEKDWGEIADELRQASGFPDLAANSVRVNRSRLGTGFYDDKLGALGLCRVNDRIEPIRPANPQSEGPNNVSEATPTREPTGPTVGTGSVGGQSQASLSSPAVLDAAHETPAVGQALRAGVGSSRGAARGSTGGPASRSGQRGRRR</sequence>
<gene>
    <name evidence="2" type="ORF">ACFPOB_27425</name>
</gene>
<comment type="caution">
    <text evidence="2">The sequence shown here is derived from an EMBL/GenBank/DDBJ whole genome shotgun (WGS) entry which is preliminary data.</text>
</comment>
<protein>
    <submittedName>
        <fullName evidence="2">Uncharacterized protein</fullName>
    </submittedName>
</protein>
<name>A0ABW0J1Y3_9HYPH</name>
<reference evidence="3" key="1">
    <citation type="journal article" date="2019" name="Int. J. Syst. Evol. Microbiol.">
        <title>The Global Catalogue of Microorganisms (GCM) 10K type strain sequencing project: providing services to taxonomists for standard genome sequencing and annotation.</title>
        <authorList>
            <consortium name="The Broad Institute Genomics Platform"/>
            <consortium name="The Broad Institute Genome Sequencing Center for Infectious Disease"/>
            <person name="Wu L."/>
            <person name="Ma J."/>
        </authorList>
    </citation>
    <scope>NUCLEOTIDE SEQUENCE [LARGE SCALE GENOMIC DNA]</scope>
    <source>
        <strain evidence="3">NCAIM B.01391</strain>
    </source>
</reference>
<feature type="compositionally biased region" description="Low complexity" evidence="1">
    <location>
        <begin position="137"/>
        <end position="152"/>
    </location>
</feature>
<dbReference type="EMBL" id="JBHSLW010000070">
    <property type="protein sequence ID" value="MFC5423280.1"/>
    <property type="molecule type" value="Genomic_DNA"/>
</dbReference>
<feature type="compositionally biased region" description="Polar residues" evidence="1">
    <location>
        <begin position="119"/>
        <end position="132"/>
    </location>
</feature>
<organism evidence="2 3">
    <name type="scientific">Bosea eneae</name>
    <dbReference type="NCBI Taxonomy" id="151454"/>
    <lineage>
        <taxon>Bacteria</taxon>
        <taxon>Pseudomonadati</taxon>
        <taxon>Pseudomonadota</taxon>
        <taxon>Alphaproteobacteria</taxon>
        <taxon>Hyphomicrobiales</taxon>
        <taxon>Boseaceae</taxon>
        <taxon>Bosea</taxon>
    </lineage>
</organism>
<feature type="compositionally biased region" description="Low complexity" evidence="1">
    <location>
        <begin position="173"/>
        <end position="197"/>
    </location>
</feature>
<dbReference type="Proteomes" id="UP001596053">
    <property type="component" value="Unassembled WGS sequence"/>
</dbReference>
<feature type="region of interest" description="Disordered" evidence="1">
    <location>
        <begin position="114"/>
        <end position="203"/>
    </location>
</feature>
<accession>A0ABW0J1Y3</accession>